<keyword evidence="5" id="KW-1133">Transmembrane helix</keyword>
<dbReference type="InterPro" id="IPR011677">
    <property type="entry name" value="TCTN1-3_dom"/>
</dbReference>
<keyword evidence="2 6" id="KW-0732">Signal</keyword>
<evidence type="ECO:0000259" key="7">
    <source>
        <dbReference type="Pfam" id="PF07773"/>
    </source>
</evidence>
<proteinExistence type="inferred from homology"/>
<accession>A0AAN8PZ97</accession>
<evidence type="ECO:0000256" key="6">
    <source>
        <dbReference type="SAM" id="SignalP"/>
    </source>
</evidence>
<dbReference type="Pfam" id="PF07773">
    <property type="entry name" value="TCTN_DUF1619"/>
    <property type="match status" value="2"/>
</dbReference>
<feature type="chain" id="PRO_5042902690" description="Tectonic domain-containing protein" evidence="6">
    <location>
        <begin position="23"/>
        <end position="1182"/>
    </location>
</feature>
<comment type="caution">
    <text evidence="9">The sequence shown here is derived from an EMBL/GenBank/DDBJ whole genome shotgun (WGS) entry which is preliminary data.</text>
</comment>
<feature type="domain" description="Tectonic-1-3" evidence="7">
    <location>
        <begin position="864"/>
        <end position="1037"/>
    </location>
</feature>
<dbReference type="PANTHER" id="PTHR14611:SF6">
    <property type="entry name" value="TECTONIC-2"/>
    <property type="match status" value="1"/>
</dbReference>
<dbReference type="Proteomes" id="UP001347796">
    <property type="component" value="Unassembled WGS sequence"/>
</dbReference>
<comment type="similarity">
    <text evidence="1">Belongs to the tectonic family.</text>
</comment>
<keyword evidence="5" id="KW-0472">Membrane</keyword>
<evidence type="ECO:0000256" key="4">
    <source>
        <dbReference type="ARBA" id="ARBA00023180"/>
    </source>
</evidence>
<dbReference type="Pfam" id="PF25752">
    <property type="entry name" value="DUF1619_N"/>
    <property type="match status" value="1"/>
</dbReference>
<dbReference type="EMBL" id="JAZGQO010000002">
    <property type="protein sequence ID" value="KAK6189889.1"/>
    <property type="molecule type" value="Genomic_DNA"/>
</dbReference>
<feature type="domain" description="Tectonic-1-3 N-terminal" evidence="8">
    <location>
        <begin position="470"/>
        <end position="557"/>
    </location>
</feature>
<feature type="signal peptide" evidence="6">
    <location>
        <begin position="1"/>
        <end position="22"/>
    </location>
</feature>
<keyword evidence="10" id="KW-1185">Reference proteome</keyword>
<name>A0AAN8PZ97_PATCE</name>
<dbReference type="GO" id="GO:0060271">
    <property type="term" value="P:cilium assembly"/>
    <property type="evidence" value="ECO:0007669"/>
    <property type="project" value="TreeGrafter"/>
</dbReference>
<evidence type="ECO:0008006" key="11">
    <source>
        <dbReference type="Google" id="ProtNLM"/>
    </source>
</evidence>
<evidence type="ECO:0000313" key="10">
    <source>
        <dbReference type="Proteomes" id="UP001347796"/>
    </source>
</evidence>
<evidence type="ECO:0000256" key="2">
    <source>
        <dbReference type="ARBA" id="ARBA00022729"/>
    </source>
</evidence>
<dbReference type="AlphaFoldDB" id="A0AAN8PZ97"/>
<organism evidence="9 10">
    <name type="scientific">Patella caerulea</name>
    <name type="common">Rayed Mediterranean limpet</name>
    <dbReference type="NCBI Taxonomy" id="87958"/>
    <lineage>
        <taxon>Eukaryota</taxon>
        <taxon>Metazoa</taxon>
        <taxon>Spiralia</taxon>
        <taxon>Lophotrochozoa</taxon>
        <taxon>Mollusca</taxon>
        <taxon>Gastropoda</taxon>
        <taxon>Patellogastropoda</taxon>
        <taxon>Patelloidea</taxon>
        <taxon>Patellidae</taxon>
        <taxon>Patella</taxon>
    </lineage>
</organism>
<keyword evidence="5" id="KW-0812">Transmembrane</keyword>
<sequence>MKIARTLFGLFITSMFLFTAYGQEIGKVVIDGFGSSSAILSNSSDYYFSVNDGTSRFLHVSIVIVNAAGDTVALSQTVAVTCEQITSGTGFTDVTFSTLNFVVGGTTSGQVQISPVTAGRSVNVRCFGQTIPIDPTCPQTPTSTTQFCKTTSFSDIVLLRLQPPPIVSFCELVIQVANTNINNNGEFTVKLSDPVIGSPVEVSCIPATAAGSITINIPVVVAAVGSTDVQMAYTVTATGNAVTVSCSANSQTGNQYQTANSVDPTTSTARFTVGTGTIQLIPVFTQIHTISLEVFLVLDKAVTRTGDVSGVCQSDMVETLDEAKVLYNNPACTPATTTSSTTELTTETTSTLPTTTVASPTTTFDNSTIDVNATTIIPSTTFIPITTIPPDLTSAWTIDEPVFQFARAEYYKTFVSRRQLDVIGDIKEYVVITCCVQTPSINEYNGQSVAMIADADLSVDLCSNCTGGVTTGESASERIITNPAFLEIAPCPCDVTFKACDIQCCCDTDCTDDVKNTFSSCLPGLAGGLPAPAPDRSCASTNPLKDDWFPLTCVVFEENGFLGLFHENQPKITSDVDFNQRVASKKNLFTLGETEERFNDPNSALRGYQYGASIRTNRADITVSDKGVLALPQRSASGHCVRTAPVRFLNNSASDCTSTASASVCTISSILSARVYAEPSTIFKPPCPEGFEICEEYGTTVPAPSYVNYYCADSSYMQNYLKTSTTFDSIVQPTVPWLFNSSLQNENCDSPCENSNCVSYNNGRQEAPVALPPRCNFDDGFTRAGIPQVVGTNCENSVVDVRYRFTWSGQKVVRLDADIILGALPLSGSPAVTQNFQVVFNQENSGPNNSSDNYNQLNMKYDRSGNPGYDFGKPVFSGCSNVTGAGFAGVNQDVINQMAVWKPESDGLCFNAKRRGLTFGEDMTSGCTLRLGLTEINDCDNLKTLVLNHLNTLMPANVLGRLGYNDPNNQTFWVQILRQNLTELLNVSSDSSNITSPIDDLKGICYNITSSINLHVLYAETGKGNGYPIREILGAGITYTLSDWQLSCKGSSCRNNSNRVETFLLTSTVRYIKVPAQTPIKPIQFWAIHNDPSCQTDSCQRYFENFDRSTCHYDTCWHELFYPMSSSYDADTHMYVLGFTLVSVVFIVGYYMVAQKNKLAYGISKDNSLGNIINTFPTECCT</sequence>
<protein>
    <recommendedName>
        <fullName evidence="11">Tectonic domain-containing protein</fullName>
    </recommendedName>
</protein>
<evidence type="ECO:0000259" key="8">
    <source>
        <dbReference type="Pfam" id="PF25752"/>
    </source>
</evidence>
<dbReference type="PANTHER" id="PTHR14611">
    <property type="entry name" value="TECTONIC FAMILY MEMBER"/>
    <property type="match status" value="1"/>
</dbReference>
<dbReference type="InterPro" id="IPR057724">
    <property type="entry name" value="TCTN1-3_N"/>
</dbReference>
<reference evidence="9 10" key="1">
    <citation type="submission" date="2024-01" db="EMBL/GenBank/DDBJ databases">
        <title>The genome of the rayed Mediterranean limpet Patella caerulea (Linnaeus, 1758).</title>
        <authorList>
            <person name="Anh-Thu Weber A."/>
            <person name="Halstead-Nussloch G."/>
        </authorList>
    </citation>
    <scope>NUCLEOTIDE SEQUENCE [LARGE SCALE GENOMIC DNA]</scope>
    <source>
        <strain evidence="9">AATW-2023a</strain>
        <tissue evidence="9">Whole specimen</tissue>
    </source>
</reference>
<evidence type="ECO:0000256" key="1">
    <source>
        <dbReference type="ARBA" id="ARBA00007633"/>
    </source>
</evidence>
<evidence type="ECO:0000313" key="9">
    <source>
        <dbReference type="EMBL" id="KAK6189889.1"/>
    </source>
</evidence>
<keyword evidence="4" id="KW-0325">Glycoprotein</keyword>
<dbReference type="InterPro" id="IPR040354">
    <property type="entry name" value="TCTN1-3"/>
</dbReference>
<feature type="transmembrane region" description="Helical" evidence="5">
    <location>
        <begin position="1134"/>
        <end position="1153"/>
    </location>
</feature>
<feature type="domain" description="Tectonic-1-3" evidence="7">
    <location>
        <begin position="607"/>
        <end position="841"/>
    </location>
</feature>
<keyword evidence="3" id="KW-0970">Cilium biogenesis/degradation</keyword>
<evidence type="ECO:0000256" key="5">
    <source>
        <dbReference type="SAM" id="Phobius"/>
    </source>
</evidence>
<gene>
    <name evidence="9" type="ORF">SNE40_001862</name>
</gene>
<evidence type="ECO:0000256" key="3">
    <source>
        <dbReference type="ARBA" id="ARBA00022794"/>
    </source>
</evidence>